<dbReference type="Gene3D" id="3.30.2090.10">
    <property type="entry name" value="Multidrug efflux transporter AcrB TolC docking domain, DN and DC subdomains"/>
    <property type="match status" value="2"/>
</dbReference>
<dbReference type="RefSeq" id="WP_109397186.1">
    <property type="nucleotide sequence ID" value="NZ_CP095785.1"/>
</dbReference>
<dbReference type="InterPro" id="IPR004764">
    <property type="entry name" value="MdtF-like"/>
</dbReference>
<keyword evidence="11" id="KW-1185">Reference proteome</keyword>
<evidence type="ECO:0000313" key="11">
    <source>
        <dbReference type="Proteomes" id="UP001438077"/>
    </source>
</evidence>
<proteinExistence type="inferred from homology"/>
<evidence type="ECO:0000256" key="7">
    <source>
        <dbReference type="ARBA" id="ARBA00022989"/>
    </source>
</evidence>
<evidence type="ECO:0000256" key="1">
    <source>
        <dbReference type="ARBA" id="ARBA00004429"/>
    </source>
</evidence>
<evidence type="ECO:0000256" key="2">
    <source>
        <dbReference type="ARBA" id="ARBA00010942"/>
    </source>
</evidence>
<dbReference type="SUPFAM" id="SSF82714">
    <property type="entry name" value="Multidrug efflux transporter AcrB TolC docking domain, DN and DC subdomains"/>
    <property type="match status" value="2"/>
</dbReference>
<feature type="transmembrane region" description="Helical" evidence="9">
    <location>
        <begin position="366"/>
        <end position="390"/>
    </location>
</feature>
<dbReference type="Gene3D" id="3.30.70.1430">
    <property type="entry name" value="Multidrug efflux transporter AcrB pore domain"/>
    <property type="match status" value="2"/>
</dbReference>
<evidence type="ECO:0000256" key="4">
    <source>
        <dbReference type="ARBA" id="ARBA00022475"/>
    </source>
</evidence>
<feature type="transmembrane region" description="Helical" evidence="9">
    <location>
        <begin position="1009"/>
        <end position="1031"/>
    </location>
</feature>
<dbReference type="InterPro" id="IPR027463">
    <property type="entry name" value="AcrB_DN_DC_subdom"/>
</dbReference>
<evidence type="ECO:0000256" key="6">
    <source>
        <dbReference type="ARBA" id="ARBA00022692"/>
    </source>
</evidence>
<dbReference type="Gene3D" id="3.30.70.1440">
    <property type="entry name" value="Multidrug efflux transporter AcrB pore domain"/>
    <property type="match status" value="1"/>
</dbReference>
<dbReference type="PANTHER" id="PTHR32063:SF13">
    <property type="entry name" value="MULTIDRUG EFFLUX PUMP SUBUNIT ACRB-RELATED"/>
    <property type="match status" value="1"/>
</dbReference>
<organism evidence="10 11">
    <name type="scientific">Proteus faecis</name>
    <dbReference type="NCBI Taxonomy" id="2050967"/>
    <lineage>
        <taxon>Bacteria</taxon>
        <taxon>Pseudomonadati</taxon>
        <taxon>Pseudomonadota</taxon>
        <taxon>Gammaproteobacteria</taxon>
        <taxon>Enterobacterales</taxon>
        <taxon>Morganellaceae</taxon>
        <taxon>Proteus</taxon>
    </lineage>
</organism>
<dbReference type="SUPFAM" id="SSF82866">
    <property type="entry name" value="Multidrug efflux transporter AcrB transmembrane domain"/>
    <property type="match status" value="2"/>
</dbReference>
<dbReference type="EMBL" id="CP095785">
    <property type="protein sequence ID" value="XAG30949.1"/>
    <property type="molecule type" value="Genomic_DNA"/>
</dbReference>
<sequence length="1049" mass="113679">MPKFFIDRPIFAWVIAIITMLAGLLALIKLPVAQYPTIAPPAISISAVYPGADATTVQNTVTQVIEQNMNGIDNMVYMSATSDSAGMMNITLTFEAGTDPDIAQVQVQNKLQLAMPLLPQEVQQQGISVDKSSSSFLMVAGFISSDGSMSQDDIADYVGATIKDPLSRVTGVGETQLFGTQYAMRIWLDPDKLVKYNMTTLDVIGAIRAQNNQVAAGQLGGTPPVPGQRLNVSIIAQTRLNTAEQFGDILMKVNTDGSQVKLKDLGVVEMGAESYSTIARFNGLPASGIGIKLATGANALDTATAVRAALAEMEPFFPAGLEVVYPYDTTPFVKISIFEVVKTLIEAIMLVFVVMYLFLQNFRATLIPTIAVPVVLLGTFAILSAFGYSINTLTMFAMVLAIGLLVDDAIVVVENVERVMQEEGLSPKEATRKSMGQIQGALVGIALVLSAVFIPMAFFGGSTGAIYRQFSITIVSAMVLSVFVALILTPALCATMLKPVPKGSHGVQTGFFGWFNRTFEKSSHHYTDSVSRTLRGTGRYLLIYVLLVAGMALMFIRLPASFLPEEDQGVLLTMVQLPAGSTQEQTQDVLERVNDYFNTDEKELVKSVFTVSGFGFGGQGQNMGLVFVVLNDWDERKAEEDKVPAIVARANMALSQIKEAFVYSFNIPAIVELGSAGGFEFELVDKANLGHDKLMEARNQLLGMAAQQPQMLMGVRPNGQEDTSQYRLYIDLEKAQAQGVAITDIYSTLGTMFGGSYVNDFIDRGRVKKVYVQAESQFRMLPQDIGNLYVRNNVGQMVPFSSFIDTSKDPWLYGSPRLERYNGLPAVQIQGSATPGQSSGDAMLMMEDLASKLPSGIGYEWTGMSYQERLSGNQAPALYTISLIVVFLCLAALYESWSVPFSVMLVVPLGVIGALALTSLRGLENDVYFKVGLLTTIGLSAKNAILIVEFAKDLMEKEGKGLIEATLDSVRMRLRPILMTSLAFMLGVIPLVLSNGAGSGAQNSVGTGVFGGMIAATSLAIYFVPIFFVVIRRRFAKKNEDLEHPNHSH</sequence>
<feature type="transmembrane region" description="Helical" evidence="9">
    <location>
        <begin position="877"/>
        <end position="894"/>
    </location>
</feature>
<evidence type="ECO:0000256" key="8">
    <source>
        <dbReference type="ARBA" id="ARBA00023136"/>
    </source>
</evidence>
<dbReference type="SUPFAM" id="SSF82693">
    <property type="entry name" value="Multidrug efflux transporter AcrB pore domain, PN1, PN2, PC1 and PC2 subdomains"/>
    <property type="match status" value="3"/>
</dbReference>
<dbReference type="InterPro" id="IPR001036">
    <property type="entry name" value="Acrflvin-R"/>
</dbReference>
<keyword evidence="5 9" id="KW-0997">Cell inner membrane</keyword>
<evidence type="ECO:0000256" key="5">
    <source>
        <dbReference type="ARBA" id="ARBA00022519"/>
    </source>
</evidence>
<evidence type="ECO:0000256" key="3">
    <source>
        <dbReference type="ARBA" id="ARBA00022448"/>
    </source>
</evidence>
<feature type="transmembrane region" description="Helical" evidence="9">
    <location>
        <begin position="541"/>
        <end position="560"/>
    </location>
</feature>
<keyword evidence="8 9" id="KW-0472">Membrane</keyword>
<gene>
    <name evidence="10" type="ORF">MYW70_13530</name>
</gene>
<feature type="transmembrane region" description="Helical" evidence="9">
    <location>
        <begin position="977"/>
        <end position="997"/>
    </location>
</feature>
<dbReference type="Gene3D" id="3.30.70.1320">
    <property type="entry name" value="Multidrug efflux transporter AcrB pore domain like"/>
    <property type="match status" value="1"/>
</dbReference>
<keyword evidence="7 9" id="KW-1133">Transmembrane helix</keyword>
<keyword evidence="4" id="KW-1003">Cell membrane</keyword>
<dbReference type="PANTHER" id="PTHR32063">
    <property type="match status" value="1"/>
</dbReference>
<feature type="transmembrane region" description="Helical" evidence="9">
    <location>
        <begin position="437"/>
        <end position="458"/>
    </location>
</feature>
<dbReference type="NCBIfam" id="TIGR00915">
    <property type="entry name" value="2A0602"/>
    <property type="match status" value="1"/>
</dbReference>
<dbReference type="NCBIfam" id="NF000282">
    <property type="entry name" value="RND_permease_1"/>
    <property type="match status" value="1"/>
</dbReference>
<feature type="transmembrane region" description="Helical" evidence="9">
    <location>
        <begin position="470"/>
        <end position="494"/>
    </location>
</feature>
<dbReference type="Pfam" id="PF00873">
    <property type="entry name" value="ACR_tran"/>
    <property type="match status" value="1"/>
</dbReference>
<keyword evidence="6 9" id="KW-0812">Transmembrane</keyword>
<dbReference type="Gene3D" id="1.20.1640.10">
    <property type="entry name" value="Multidrug efflux transporter AcrB transmembrane domain"/>
    <property type="match status" value="2"/>
</dbReference>
<reference evidence="10 11" key="1">
    <citation type="submission" date="2022-03" db="EMBL/GenBank/DDBJ databases">
        <title>Sea Food Isolates.</title>
        <authorList>
            <person name="Li C."/>
        </authorList>
    </citation>
    <scope>NUCLEOTIDE SEQUENCE [LARGE SCALE GENOMIC DNA]</scope>
    <source>
        <strain evidence="10 11">19MO01SH08</strain>
    </source>
</reference>
<comment type="similarity">
    <text evidence="2 9">Belongs to the resistance-nodulation-cell division (RND) (TC 2.A.6) family.</text>
</comment>
<comment type="subcellular location">
    <subcellularLocation>
        <location evidence="1 9">Cell inner membrane</location>
        <topology evidence="1 9">Multi-pass membrane protein</topology>
    </subcellularLocation>
</comment>
<name>A0ABZ3EJD6_9GAMM</name>
<feature type="transmembrane region" description="Helical" evidence="9">
    <location>
        <begin position="901"/>
        <end position="921"/>
    </location>
</feature>
<feature type="transmembrane region" description="Helical" evidence="9">
    <location>
        <begin position="12"/>
        <end position="32"/>
    </location>
</feature>
<evidence type="ECO:0000256" key="9">
    <source>
        <dbReference type="RuleBase" id="RU364070"/>
    </source>
</evidence>
<dbReference type="PRINTS" id="PR00702">
    <property type="entry name" value="ACRIFLAVINRP"/>
</dbReference>
<protein>
    <recommendedName>
        <fullName evidence="9">Efflux pump membrane transporter</fullName>
    </recommendedName>
</protein>
<comment type="caution">
    <text evidence="9">Lacks conserved residue(s) required for the propagation of feature annotation.</text>
</comment>
<keyword evidence="3 9" id="KW-0813">Transport</keyword>
<accession>A0ABZ3EJD6</accession>
<evidence type="ECO:0000313" key="10">
    <source>
        <dbReference type="EMBL" id="XAG30949.1"/>
    </source>
</evidence>
<feature type="transmembrane region" description="Helical" evidence="9">
    <location>
        <begin position="340"/>
        <end position="359"/>
    </location>
</feature>
<dbReference type="Proteomes" id="UP001438077">
    <property type="component" value="Chromosome"/>
</dbReference>